<dbReference type="Gene3D" id="3.40.50.150">
    <property type="entry name" value="Vaccinia Virus protein VP39"/>
    <property type="match status" value="1"/>
</dbReference>
<reference evidence="3" key="1">
    <citation type="journal article" date="2019" name="Int. J. Syst. Evol. Microbiol.">
        <title>The Global Catalogue of Microorganisms (GCM) 10K type strain sequencing project: providing services to taxonomists for standard genome sequencing and annotation.</title>
        <authorList>
            <consortium name="The Broad Institute Genomics Platform"/>
            <consortium name="The Broad Institute Genome Sequencing Center for Infectious Disease"/>
            <person name="Wu L."/>
            <person name="Ma J."/>
        </authorList>
    </citation>
    <scope>NUCLEOTIDE SEQUENCE [LARGE SCALE GENOMIC DNA]</scope>
    <source>
        <strain evidence="3">CGMCC 4.7645</strain>
    </source>
</reference>
<dbReference type="InterPro" id="IPR036388">
    <property type="entry name" value="WH-like_DNA-bd_sf"/>
</dbReference>
<accession>A0ABW5G7C4</accession>
<dbReference type="Gene3D" id="1.10.10.10">
    <property type="entry name" value="Winged helix-like DNA-binding domain superfamily/Winged helix DNA-binding domain"/>
    <property type="match status" value="1"/>
</dbReference>
<feature type="domain" description="Methyltransferase" evidence="1">
    <location>
        <begin position="182"/>
        <end position="276"/>
    </location>
</feature>
<dbReference type="Proteomes" id="UP001597417">
    <property type="component" value="Unassembled WGS sequence"/>
</dbReference>
<keyword evidence="2" id="KW-0808">Transferase</keyword>
<sequence length="349" mass="37005">MSGNGESGQGLEKLQAALAARSMVKSWAEGLELIELVQAAHRGGWFERLLGGPATAAQLADIAGVPAEQASDVLAVLASAGVLESVESEESAFRLSAPFEALAAGPSGVDLPTVLDAVKLARAEMAQALQSDRRNGLDGQRALRLARDWGLRPASGARQLFGLIYQAIPEFRERLERGGPLLDVGSGVGGALLTTLTLYEELRAVGVEVAGEVAAELGHRAKEAGVMDRVDIRTADARDLRDESVFTASYWAQAFFVEEARAATLAAIFRALRPDGLLVLQELFPPQGGQDKPTTRTLLDRLSFRQRRAAFAVSAEDLAAEGRAAGFQDARIVESAAGGRLVVLRKPAN</sequence>
<protein>
    <submittedName>
        <fullName evidence="2">Methyltransferase domain-containing protein</fullName>
    </submittedName>
</protein>
<evidence type="ECO:0000259" key="1">
    <source>
        <dbReference type="Pfam" id="PF13649"/>
    </source>
</evidence>
<dbReference type="SUPFAM" id="SSF53335">
    <property type="entry name" value="S-adenosyl-L-methionine-dependent methyltransferases"/>
    <property type="match status" value="1"/>
</dbReference>
<keyword evidence="2" id="KW-0489">Methyltransferase</keyword>
<dbReference type="GO" id="GO:0032259">
    <property type="term" value="P:methylation"/>
    <property type="evidence" value="ECO:0007669"/>
    <property type="project" value="UniProtKB-KW"/>
</dbReference>
<evidence type="ECO:0000313" key="3">
    <source>
        <dbReference type="Proteomes" id="UP001597417"/>
    </source>
</evidence>
<keyword evidence="3" id="KW-1185">Reference proteome</keyword>
<comment type="caution">
    <text evidence="2">The sequence shown here is derived from an EMBL/GenBank/DDBJ whole genome shotgun (WGS) entry which is preliminary data.</text>
</comment>
<organism evidence="2 3">
    <name type="scientific">Amycolatopsis pigmentata</name>
    <dbReference type="NCBI Taxonomy" id="450801"/>
    <lineage>
        <taxon>Bacteria</taxon>
        <taxon>Bacillati</taxon>
        <taxon>Actinomycetota</taxon>
        <taxon>Actinomycetes</taxon>
        <taxon>Pseudonocardiales</taxon>
        <taxon>Pseudonocardiaceae</taxon>
        <taxon>Amycolatopsis</taxon>
    </lineage>
</organism>
<dbReference type="RefSeq" id="WP_378269018.1">
    <property type="nucleotide sequence ID" value="NZ_JBHUKR010000020.1"/>
</dbReference>
<dbReference type="GO" id="GO:0008168">
    <property type="term" value="F:methyltransferase activity"/>
    <property type="evidence" value="ECO:0007669"/>
    <property type="project" value="UniProtKB-KW"/>
</dbReference>
<dbReference type="PANTHER" id="PTHR45128:SF1">
    <property type="entry name" value="S-ADENOSYLMETHIONINE-DEPENDENT METHYLTRANSFERASE RV2258C"/>
    <property type="match status" value="1"/>
</dbReference>
<dbReference type="InterPro" id="IPR029063">
    <property type="entry name" value="SAM-dependent_MTases_sf"/>
</dbReference>
<dbReference type="InterPro" id="IPR036390">
    <property type="entry name" value="WH_DNA-bd_sf"/>
</dbReference>
<dbReference type="CDD" id="cd02440">
    <property type="entry name" value="AdoMet_MTases"/>
    <property type="match status" value="1"/>
</dbReference>
<dbReference type="SUPFAM" id="SSF46785">
    <property type="entry name" value="Winged helix' DNA-binding domain"/>
    <property type="match status" value="1"/>
</dbReference>
<dbReference type="InterPro" id="IPR041698">
    <property type="entry name" value="Methyltransf_25"/>
</dbReference>
<dbReference type="Pfam" id="PF13649">
    <property type="entry name" value="Methyltransf_25"/>
    <property type="match status" value="1"/>
</dbReference>
<dbReference type="InterPro" id="IPR053173">
    <property type="entry name" value="SAM-binding_MTase"/>
</dbReference>
<evidence type="ECO:0000313" key="2">
    <source>
        <dbReference type="EMBL" id="MFD2420786.1"/>
    </source>
</evidence>
<name>A0ABW5G7C4_9PSEU</name>
<gene>
    <name evidence="2" type="ORF">ACFSXZ_31100</name>
</gene>
<dbReference type="EMBL" id="JBHUKR010000020">
    <property type="protein sequence ID" value="MFD2420786.1"/>
    <property type="molecule type" value="Genomic_DNA"/>
</dbReference>
<proteinExistence type="predicted"/>
<dbReference type="PANTHER" id="PTHR45128">
    <property type="entry name" value="METHYLTRANSFERASE TYPE 11"/>
    <property type="match status" value="1"/>
</dbReference>